<dbReference type="Pfam" id="PF06094">
    <property type="entry name" value="GGACT"/>
    <property type="match status" value="1"/>
</dbReference>
<dbReference type="EMBL" id="CP002160">
    <property type="protein sequence ID" value="ADL50546.1"/>
    <property type="molecule type" value="Genomic_DNA"/>
</dbReference>
<dbReference type="InterPro" id="IPR036568">
    <property type="entry name" value="GGCT-like_sf"/>
</dbReference>
<dbReference type="eggNOG" id="COG2105">
    <property type="taxonomic scope" value="Bacteria"/>
</dbReference>
<proteinExistence type="predicted"/>
<keyword evidence="6" id="KW-1185">Reference proteome</keyword>
<protein>
    <submittedName>
        <fullName evidence="5">AIG2 family protein</fullName>
    </submittedName>
</protein>
<dbReference type="Proteomes" id="UP000002730">
    <property type="component" value="Chromosome"/>
</dbReference>
<gene>
    <name evidence="5" type="ordered locus">Clocel_0776</name>
</gene>
<dbReference type="PANTHER" id="PTHR12935">
    <property type="entry name" value="GAMMA-GLUTAMYLCYCLOTRANSFERASE"/>
    <property type="match status" value="1"/>
</dbReference>
<feature type="binding site" evidence="3">
    <location>
        <position position="110"/>
    </location>
    <ligand>
        <name>substrate</name>
    </ligand>
</feature>
<evidence type="ECO:0000259" key="4">
    <source>
        <dbReference type="Pfam" id="PF06094"/>
    </source>
</evidence>
<sequence>MLYFAYGSNLNMVQMKKRCPDSVPITKVRLKNYKLVFNRVADIIKSEGDEVEGAIYEVSPRDIRNLDAYEGYPRLYTKVEVIVEADNGKSYEVFVYVMVKKGLAEPQEYYYNTISQGFKDWDISKVTLEKAKNQSKIDYKVDSFFTQKYCDRCGGSLKKGRIMSMYNENCICLSCKDKERQEVDYSDAVEAEHLEIRKGNYNYKGIKG</sequence>
<feature type="binding site" evidence="3">
    <location>
        <begin position="3"/>
        <end position="8"/>
    </location>
    <ligand>
        <name>substrate</name>
    </ligand>
</feature>
<dbReference type="CDD" id="cd06661">
    <property type="entry name" value="GGCT_like"/>
    <property type="match status" value="1"/>
</dbReference>
<evidence type="ECO:0000256" key="3">
    <source>
        <dbReference type="PIRSR" id="PIRSR617939-2"/>
    </source>
</evidence>
<feature type="domain" description="Gamma-glutamylcyclotransferase AIG2-like" evidence="4">
    <location>
        <begin position="3"/>
        <end position="103"/>
    </location>
</feature>
<evidence type="ECO:0000256" key="1">
    <source>
        <dbReference type="ARBA" id="ARBA00023239"/>
    </source>
</evidence>
<dbReference type="KEGG" id="ccb:Clocel_0776"/>
<evidence type="ECO:0000313" key="6">
    <source>
        <dbReference type="Proteomes" id="UP000002730"/>
    </source>
</evidence>
<evidence type="ECO:0000256" key="2">
    <source>
        <dbReference type="PIRSR" id="PIRSR617939-1"/>
    </source>
</evidence>
<dbReference type="InterPro" id="IPR013024">
    <property type="entry name" value="GGCT-like"/>
</dbReference>
<dbReference type="PANTHER" id="PTHR12935:SF0">
    <property type="entry name" value="GAMMA-GLUTAMYLCYCLOTRANSFERASE"/>
    <property type="match status" value="1"/>
</dbReference>
<reference evidence="5 6" key="1">
    <citation type="submission" date="2010-08" db="EMBL/GenBank/DDBJ databases">
        <title>Complete sequence of Clostridium cellulovorans 743B.</title>
        <authorList>
            <consortium name="US DOE Joint Genome Institute"/>
            <person name="Lucas S."/>
            <person name="Copeland A."/>
            <person name="Lapidus A."/>
            <person name="Cheng J.-F."/>
            <person name="Bruce D."/>
            <person name="Goodwin L."/>
            <person name="Pitluck S."/>
            <person name="Chertkov O."/>
            <person name="Detter J.C."/>
            <person name="Han C."/>
            <person name="Tapia R."/>
            <person name="Land M."/>
            <person name="Hauser L."/>
            <person name="Chang Y.-J."/>
            <person name="Jeffries C."/>
            <person name="Kyrpides N."/>
            <person name="Ivanova N."/>
            <person name="Mikhailova N."/>
            <person name="Hemme C.L."/>
            <person name="Woyke T."/>
        </authorList>
    </citation>
    <scope>NUCLEOTIDE SEQUENCE [LARGE SCALE GENOMIC DNA]</scope>
    <source>
        <strain evidence="6">ATCC 35296 / DSM 3052 / OCM 3 / 743B</strain>
    </source>
</reference>
<keyword evidence="1" id="KW-0456">Lyase</keyword>
<organism evidence="5 6">
    <name type="scientific">Clostridium cellulovorans (strain ATCC 35296 / DSM 3052 / OCM 3 / 743B)</name>
    <dbReference type="NCBI Taxonomy" id="573061"/>
    <lineage>
        <taxon>Bacteria</taxon>
        <taxon>Bacillati</taxon>
        <taxon>Bacillota</taxon>
        <taxon>Clostridia</taxon>
        <taxon>Eubacteriales</taxon>
        <taxon>Clostridiaceae</taxon>
        <taxon>Clostridium</taxon>
    </lineage>
</organism>
<dbReference type="Gene3D" id="3.10.490.10">
    <property type="entry name" value="Gamma-glutamyl cyclotransferase-like"/>
    <property type="match status" value="1"/>
</dbReference>
<dbReference type="InterPro" id="IPR009288">
    <property type="entry name" value="AIG2-like_dom"/>
</dbReference>
<evidence type="ECO:0000313" key="5">
    <source>
        <dbReference type="EMBL" id="ADL50546.1"/>
    </source>
</evidence>
<feature type="active site" description="Proton acceptor" evidence="2">
    <location>
        <position position="70"/>
    </location>
</feature>
<name>D9SSE9_CLOC7</name>
<dbReference type="HOGENOM" id="CLU_1319054_0_0_9"/>
<accession>D9SSE9</accession>
<dbReference type="InterPro" id="IPR017939">
    <property type="entry name" value="G-Glutamylcylcotransferase"/>
</dbReference>
<dbReference type="STRING" id="573061.Clocel_0776"/>
<dbReference type="OrthoDB" id="158990at2"/>
<dbReference type="AlphaFoldDB" id="D9SSE9"/>
<dbReference type="GO" id="GO:0003839">
    <property type="term" value="F:gamma-glutamylcyclotransferase activity"/>
    <property type="evidence" value="ECO:0007669"/>
    <property type="project" value="InterPro"/>
</dbReference>
<dbReference type="SUPFAM" id="SSF110857">
    <property type="entry name" value="Gamma-glutamyl cyclotransferase-like"/>
    <property type="match status" value="1"/>
</dbReference>